<sequence>MLEKEQQSSSSQEQGTSAYDEDRKALLVLAFMPKPEIQAFLADQGFVPPTFDKDDPHFIGKPNLEIPGDEQYIFENGHATEDDIRASGQQLGGAAQILHESWPKSMPHREQQVWTIYSVVTAAQCATSEHSFKYRGFRLGLSRTIEKETQTSRKVPV</sequence>
<dbReference type="AlphaFoldDB" id="A0A5J4VT73"/>
<protein>
    <submittedName>
        <fullName evidence="1">Uncharacterized protein</fullName>
    </submittedName>
</protein>
<dbReference type="Proteomes" id="UP000324800">
    <property type="component" value="Unassembled WGS sequence"/>
</dbReference>
<name>A0A5J4VT73_9EUKA</name>
<dbReference type="EMBL" id="SNRW01005179">
    <property type="protein sequence ID" value="KAA6385629.1"/>
    <property type="molecule type" value="Genomic_DNA"/>
</dbReference>
<reference evidence="1 2" key="1">
    <citation type="submission" date="2019-03" db="EMBL/GenBank/DDBJ databases">
        <title>Single cell metagenomics reveals metabolic interactions within the superorganism composed of flagellate Streblomastix strix and complex community of Bacteroidetes bacteria on its surface.</title>
        <authorList>
            <person name="Treitli S.C."/>
            <person name="Kolisko M."/>
            <person name="Husnik F."/>
            <person name="Keeling P."/>
            <person name="Hampl V."/>
        </authorList>
    </citation>
    <scope>NUCLEOTIDE SEQUENCE [LARGE SCALE GENOMIC DNA]</scope>
    <source>
        <strain evidence="1">ST1C</strain>
    </source>
</reference>
<evidence type="ECO:0000313" key="1">
    <source>
        <dbReference type="EMBL" id="KAA6385629.1"/>
    </source>
</evidence>
<proteinExistence type="predicted"/>
<evidence type="ECO:0000313" key="2">
    <source>
        <dbReference type="Proteomes" id="UP000324800"/>
    </source>
</evidence>
<gene>
    <name evidence="1" type="ORF">EZS28_018846</name>
</gene>
<organism evidence="1 2">
    <name type="scientific">Streblomastix strix</name>
    <dbReference type="NCBI Taxonomy" id="222440"/>
    <lineage>
        <taxon>Eukaryota</taxon>
        <taxon>Metamonada</taxon>
        <taxon>Preaxostyla</taxon>
        <taxon>Oxymonadida</taxon>
        <taxon>Streblomastigidae</taxon>
        <taxon>Streblomastix</taxon>
    </lineage>
</organism>
<accession>A0A5J4VT73</accession>
<comment type="caution">
    <text evidence="1">The sequence shown here is derived from an EMBL/GenBank/DDBJ whole genome shotgun (WGS) entry which is preliminary data.</text>
</comment>